<reference evidence="1 2" key="1">
    <citation type="submission" date="2023-12" db="EMBL/GenBank/DDBJ databases">
        <title>Novel species of the genus Arcicella isolated from rivers.</title>
        <authorList>
            <person name="Lu H."/>
        </authorList>
    </citation>
    <scope>NUCLEOTIDE SEQUENCE [LARGE SCALE GENOMIC DNA]</scope>
    <source>
        <strain evidence="1 2">DC25W</strain>
    </source>
</reference>
<accession>A0ABU5SKU0</accession>
<dbReference type="Proteomes" id="UP001302222">
    <property type="component" value="Unassembled WGS sequence"/>
</dbReference>
<sequence>MNTQEQIIIYKALDNLQKTTLIKGNWKQKGIPNLDGILSLMFPNEVSTYNIEIKGEMKNQALPKIYQLNEQFKPFMLVASRISPAIKKQLQVHNVAYLEANGNFYLRESNKMFWIDTHEPMKIEIDNRNRAFTKTGLKVLFEFLQNPILINQPYRQIAEQTGTSIGNITNIIQGLKQENFILSINKNTLKLTNIELLIKKWADEFTKNLKPTLRIGTFRFLKEDNLLAWKDFDTTKAVWGGEPAGNLLTDYLHPAEFTLYTEESRNELIKNYKLIPDEKGNVKVYQKFWKGDNSTYKTAPPLVVYADLMAINDRRCIETAQKIYDEHLQTQL</sequence>
<organism evidence="1 2">
    <name type="scientific">Arcicella lustrica</name>
    <dbReference type="NCBI Taxonomy" id="2984196"/>
    <lineage>
        <taxon>Bacteria</taxon>
        <taxon>Pseudomonadati</taxon>
        <taxon>Bacteroidota</taxon>
        <taxon>Cytophagia</taxon>
        <taxon>Cytophagales</taxon>
        <taxon>Flectobacillaceae</taxon>
        <taxon>Arcicella</taxon>
    </lineage>
</organism>
<protein>
    <submittedName>
        <fullName evidence="1">Type IV toxin-antitoxin system AbiEi family antitoxin</fullName>
    </submittedName>
</protein>
<dbReference type="Pfam" id="PF09952">
    <property type="entry name" value="AbiEi_2"/>
    <property type="match status" value="1"/>
</dbReference>
<proteinExistence type="predicted"/>
<dbReference type="RefSeq" id="WP_323259753.1">
    <property type="nucleotide sequence ID" value="NZ_JAYGIM010000011.1"/>
</dbReference>
<dbReference type="InterPro" id="IPR019238">
    <property type="entry name" value="AbiEi_2"/>
</dbReference>
<evidence type="ECO:0000313" key="2">
    <source>
        <dbReference type="Proteomes" id="UP001302222"/>
    </source>
</evidence>
<comment type="caution">
    <text evidence="1">The sequence shown here is derived from an EMBL/GenBank/DDBJ whole genome shotgun (WGS) entry which is preliminary data.</text>
</comment>
<keyword evidence="2" id="KW-1185">Reference proteome</keyword>
<name>A0ABU5SKU0_9BACT</name>
<gene>
    <name evidence="1" type="ORF">VB798_15070</name>
</gene>
<evidence type="ECO:0000313" key="1">
    <source>
        <dbReference type="EMBL" id="MEA5427912.1"/>
    </source>
</evidence>
<dbReference type="EMBL" id="JAYGIM010000011">
    <property type="protein sequence ID" value="MEA5427912.1"/>
    <property type="molecule type" value="Genomic_DNA"/>
</dbReference>